<organism evidence="1 2">
    <name type="scientific">Champsocephalus esox</name>
    <name type="common">pike icefish</name>
    <dbReference type="NCBI Taxonomy" id="159716"/>
    <lineage>
        <taxon>Eukaryota</taxon>
        <taxon>Metazoa</taxon>
        <taxon>Chordata</taxon>
        <taxon>Craniata</taxon>
        <taxon>Vertebrata</taxon>
        <taxon>Euteleostomi</taxon>
        <taxon>Actinopterygii</taxon>
        <taxon>Neopterygii</taxon>
        <taxon>Teleostei</taxon>
        <taxon>Neoteleostei</taxon>
        <taxon>Acanthomorphata</taxon>
        <taxon>Eupercaria</taxon>
        <taxon>Perciformes</taxon>
        <taxon>Notothenioidei</taxon>
        <taxon>Channichthyidae</taxon>
        <taxon>Champsocephalus</taxon>
    </lineage>
</organism>
<accession>A0AAN8GVT4</accession>
<name>A0AAN8GVT4_9TELE</name>
<keyword evidence="2" id="KW-1185">Reference proteome</keyword>
<dbReference type="Proteomes" id="UP001335648">
    <property type="component" value="Unassembled WGS sequence"/>
</dbReference>
<protein>
    <submittedName>
        <fullName evidence="1">Uncharacterized protein</fullName>
    </submittedName>
</protein>
<proteinExistence type="predicted"/>
<dbReference type="EMBL" id="JAULUE010002055">
    <property type="protein sequence ID" value="KAK5892823.1"/>
    <property type="molecule type" value="Genomic_DNA"/>
</dbReference>
<evidence type="ECO:0000313" key="1">
    <source>
        <dbReference type="EMBL" id="KAK5892823.1"/>
    </source>
</evidence>
<comment type="caution">
    <text evidence="1">The sequence shown here is derived from an EMBL/GenBank/DDBJ whole genome shotgun (WGS) entry which is preliminary data.</text>
</comment>
<sequence length="80" mass="8830">MVLWCLQSAVQMKRSLGPVFVCGSGSGQLSSPSRDRDLEDLSRASAAFRNKLVGETVLCSTAVDHRMQSKLRGSRLREYV</sequence>
<evidence type="ECO:0000313" key="2">
    <source>
        <dbReference type="Proteomes" id="UP001335648"/>
    </source>
</evidence>
<reference evidence="1 2" key="1">
    <citation type="journal article" date="2023" name="Mol. Biol. Evol.">
        <title>Genomics of Secondarily Temperate Adaptation in the Only Non-Antarctic Icefish.</title>
        <authorList>
            <person name="Rivera-Colon A.G."/>
            <person name="Rayamajhi N."/>
            <person name="Minhas B.F."/>
            <person name="Madrigal G."/>
            <person name="Bilyk K.T."/>
            <person name="Yoon V."/>
            <person name="Hune M."/>
            <person name="Gregory S."/>
            <person name="Cheng C.H.C."/>
            <person name="Catchen J.M."/>
        </authorList>
    </citation>
    <scope>NUCLEOTIDE SEQUENCE [LARGE SCALE GENOMIC DNA]</scope>
    <source>
        <strain evidence="1">JC2023a</strain>
    </source>
</reference>
<dbReference type="AlphaFoldDB" id="A0AAN8GVT4"/>
<gene>
    <name evidence="1" type="ORF">CesoFtcFv8_013173</name>
</gene>